<proteinExistence type="predicted"/>
<feature type="region of interest" description="Disordered" evidence="1">
    <location>
        <begin position="39"/>
        <end position="61"/>
    </location>
</feature>
<organism evidence="2 3">
    <name type="scientific">Desmophyllum pertusum</name>
    <dbReference type="NCBI Taxonomy" id="174260"/>
    <lineage>
        <taxon>Eukaryota</taxon>
        <taxon>Metazoa</taxon>
        <taxon>Cnidaria</taxon>
        <taxon>Anthozoa</taxon>
        <taxon>Hexacorallia</taxon>
        <taxon>Scleractinia</taxon>
        <taxon>Caryophylliina</taxon>
        <taxon>Caryophylliidae</taxon>
        <taxon>Desmophyllum</taxon>
    </lineage>
</organism>
<evidence type="ECO:0000313" key="2">
    <source>
        <dbReference type="EMBL" id="KAJ7328524.1"/>
    </source>
</evidence>
<sequence length="142" mass="15826">MRGMQKLNSHEATDLDVGGFNRGNIKFYSDHWILTGTINCSSSSSSSSSEEEEDAEPSSSMTCVAINVLLTHEVPAKIDQSQSKAEDERIPGLTTRSAKDEQLGSKRKRKRSKKVIEEDDNKENKGNKVHRKAKKKTKMNEG</sequence>
<dbReference type="Proteomes" id="UP001163046">
    <property type="component" value="Unassembled WGS sequence"/>
</dbReference>
<keyword evidence="3" id="KW-1185">Reference proteome</keyword>
<comment type="caution">
    <text evidence="2">The sequence shown here is derived from an EMBL/GenBank/DDBJ whole genome shotgun (WGS) entry which is preliminary data.</text>
</comment>
<dbReference type="EMBL" id="MU827796">
    <property type="protein sequence ID" value="KAJ7328524.1"/>
    <property type="molecule type" value="Genomic_DNA"/>
</dbReference>
<reference evidence="2" key="1">
    <citation type="submission" date="2023-01" db="EMBL/GenBank/DDBJ databases">
        <title>Genome assembly of the deep-sea coral Lophelia pertusa.</title>
        <authorList>
            <person name="Herrera S."/>
            <person name="Cordes E."/>
        </authorList>
    </citation>
    <scope>NUCLEOTIDE SEQUENCE</scope>
    <source>
        <strain evidence="2">USNM1676648</strain>
        <tissue evidence="2">Polyp</tissue>
    </source>
</reference>
<evidence type="ECO:0000256" key="1">
    <source>
        <dbReference type="SAM" id="MobiDB-lite"/>
    </source>
</evidence>
<feature type="compositionally biased region" description="Basic residues" evidence="1">
    <location>
        <begin position="127"/>
        <end position="142"/>
    </location>
</feature>
<protein>
    <submittedName>
        <fullName evidence="2">Uncharacterized protein</fullName>
    </submittedName>
</protein>
<accession>A0A9W9YA50</accession>
<dbReference type="AlphaFoldDB" id="A0A9W9YA50"/>
<name>A0A9W9YA50_9CNID</name>
<gene>
    <name evidence="2" type="ORF">OS493_024439</name>
</gene>
<evidence type="ECO:0000313" key="3">
    <source>
        <dbReference type="Proteomes" id="UP001163046"/>
    </source>
</evidence>
<feature type="region of interest" description="Disordered" evidence="1">
    <location>
        <begin position="75"/>
        <end position="142"/>
    </location>
</feature>